<dbReference type="AlphaFoldDB" id="A0A6C0JYP1"/>
<evidence type="ECO:0000256" key="1">
    <source>
        <dbReference type="SAM" id="MobiDB-lite"/>
    </source>
</evidence>
<dbReference type="EMBL" id="MN740773">
    <property type="protein sequence ID" value="QHU10895.1"/>
    <property type="molecule type" value="Genomic_DNA"/>
</dbReference>
<protein>
    <submittedName>
        <fullName evidence="2">Uncharacterized protein</fullName>
    </submittedName>
</protein>
<name>A0A6C0JYP1_9ZZZZ</name>
<reference evidence="2" key="1">
    <citation type="journal article" date="2020" name="Nature">
        <title>Giant virus diversity and host interactions through global metagenomics.</title>
        <authorList>
            <person name="Schulz F."/>
            <person name="Roux S."/>
            <person name="Paez-Espino D."/>
            <person name="Jungbluth S."/>
            <person name="Walsh D.A."/>
            <person name="Denef V.J."/>
            <person name="McMahon K.D."/>
            <person name="Konstantinidis K.T."/>
            <person name="Eloe-Fadrosh E.A."/>
            <person name="Kyrpides N.C."/>
            <person name="Woyke T."/>
        </authorList>
    </citation>
    <scope>NUCLEOTIDE SEQUENCE</scope>
    <source>
        <strain evidence="2">GVMAG-S-1101165-83</strain>
    </source>
</reference>
<feature type="compositionally biased region" description="Polar residues" evidence="1">
    <location>
        <begin position="26"/>
        <end position="38"/>
    </location>
</feature>
<feature type="compositionally biased region" description="Basic residues" evidence="1">
    <location>
        <begin position="259"/>
        <end position="292"/>
    </location>
</feature>
<evidence type="ECO:0000313" key="2">
    <source>
        <dbReference type="EMBL" id="QHU10895.1"/>
    </source>
</evidence>
<organism evidence="2">
    <name type="scientific">viral metagenome</name>
    <dbReference type="NCBI Taxonomy" id="1070528"/>
    <lineage>
        <taxon>unclassified sequences</taxon>
        <taxon>metagenomes</taxon>
        <taxon>organismal metagenomes</taxon>
    </lineage>
</organism>
<feature type="region of interest" description="Disordered" evidence="1">
    <location>
        <begin position="1"/>
        <end position="54"/>
    </location>
</feature>
<feature type="region of interest" description="Disordered" evidence="1">
    <location>
        <begin position="256"/>
        <end position="292"/>
    </location>
</feature>
<feature type="compositionally biased region" description="Polar residues" evidence="1">
    <location>
        <begin position="1"/>
        <end position="15"/>
    </location>
</feature>
<proteinExistence type="predicted"/>
<accession>A0A6C0JYP1</accession>
<sequence>MGNKLSSPQLSQNASPPDLLLVNPRSWRQSNTVSFSPSTKDKSFCNPGPKPKFERYAQKTRRNPVTGRTENYQKRIDMLPFAIYLNEYDSNDNVKYGCNPGQYIKYENGHYCCVDQSQKATPQEMLDFINRALEGFFDNIGFSSSPNAVTKNKHAQTIGQLEFLLNRRTTIMTEHPGLTDNLEVPPNVDENGVETPVTLNEWVARFKMTDPVLVDTYERKSDSEENTLSSMRNQYKRDENGNLMRDSTRHLIPFYTKRNGQHKFGGTKHKKRRNKLSKKRTKKNNQLKNKKN</sequence>